<dbReference type="Proteomes" id="UP000824140">
    <property type="component" value="Unassembled WGS sequence"/>
</dbReference>
<dbReference type="EMBL" id="DVJN01000172">
    <property type="protein sequence ID" value="HIS93055.1"/>
    <property type="molecule type" value="Genomic_DNA"/>
</dbReference>
<accession>A0A9D1K6G7</accession>
<proteinExistence type="predicted"/>
<reference evidence="1" key="2">
    <citation type="journal article" date="2021" name="PeerJ">
        <title>Extensive microbial diversity within the chicken gut microbiome revealed by metagenomics and culture.</title>
        <authorList>
            <person name="Gilroy R."/>
            <person name="Ravi A."/>
            <person name="Getino M."/>
            <person name="Pursley I."/>
            <person name="Horton D.L."/>
            <person name="Alikhan N.F."/>
            <person name="Baker D."/>
            <person name="Gharbi K."/>
            <person name="Hall N."/>
            <person name="Watson M."/>
            <person name="Adriaenssens E.M."/>
            <person name="Foster-Nyarko E."/>
            <person name="Jarju S."/>
            <person name="Secka A."/>
            <person name="Antonio M."/>
            <person name="Oren A."/>
            <person name="Chaudhuri R.R."/>
            <person name="La Ragione R."/>
            <person name="Hildebrand F."/>
            <person name="Pallen M.J."/>
        </authorList>
    </citation>
    <scope>NUCLEOTIDE SEQUENCE</scope>
    <source>
        <strain evidence="1">13766</strain>
    </source>
</reference>
<evidence type="ECO:0000313" key="1">
    <source>
        <dbReference type="EMBL" id="HIS93055.1"/>
    </source>
</evidence>
<sequence>MTRLDDMLERYGEAATYTKAARIIGRSAQTVKHMLEDGRLKYACEGTMVDVRSIAEYIERPKEIDFKVRLAKRREKAGIECEWSV</sequence>
<gene>
    <name evidence="1" type="ORF">IAA84_08595</name>
</gene>
<protein>
    <submittedName>
        <fullName evidence="1">Uncharacterized protein</fullName>
    </submittedName>
</protein>
<organism evidence="1 2">
    <name type="scientific">Candidatus Alectryocaccomicrobium excrementavium</name>
    <dbReference type="NCBI Taxonomy" id="2840668"/>
    <lineage>
        <taxon>Bacteria</taxon>
        <taxon>Bacillati</taxon>
        <taxon>Bacillota</taxon>
        <taxon>Clostridia</taxon>
        <taxon>Candidatus Alectryocaccomicrobium</taxon>
    </lineage>
</organism>
<evidence type="ECO:0000313" key="2">
    <source>
        <dbReference type="Proteomes" id="UP000824140"/>
    </source>
</evidence>
<reference evidence="1" key="1">
    <citation type="submission" date="2020-10" db="EMBL/GenBank/DDBJ databases">
        <authorList>
            <person name="Gilroy R."/>
        </authorList>
    </citation>
    <scope>NUCLEOTIDE SEQUENCE</scope>
    <source>
        <strain evidence="1">13766</strain>
    </source>
</reference>
<dbReference type="AlphaFoldDB" id="A0A9D1K6G7"/>
<comment type="caution">
    <text evidence="1">The sequence shown here is derived from an EMBL/GenBank/DDBJ whole genome shotgun (WGS) entry which is preliminary data.</text>
</comment>
<name>A0A9D1K6G7_9FIRM</name>